<protein>
    <submittedName>
        <fullName evidence="1">Uncharacterized protein</fullName>
    </submittedName>
</protein>
<dbReference type="EMBL" id="CP097463">
    <property type="protein sequence ID" value="WAX56119.1"/>
    <property type="molecule type" value="Genomic_DNA"/>
</dbReference>
<dbReference type="RefSeq" id="WP_269442647.1">
    <property type="nucleotide sequence ID" value="NZ_CP097463.1"/>
</dbReference>
<evidence type="ECO:0000313" key="1">
    <source>
        <dbReference type="EMBL" id="WAX56119.1"/>
    </source>
</evidence>
<organism evidence="1 2">
    <name type="scientific">Jatrophihabitans cynanchi</name>
    <dbReference type="NCBI Taxonomy" id="2944128"/>
    <lineage>
        <taxon>Bacteria</taxon>
        <taxon>Bacillati</taxon>
        <taxon>Actinomycetota</taxon>
        <taxon>Actinomycetes</taxon>
        <taxon>Jatrophihabitantales</taxon>
        <taxon>Jatrophihabitantaceae</taxon>
        <taxon>Jatrophihabitans</taxon>
    </lineage>
</organism>
<sequence>MTIQSSSTMSKTYGASVTLPGKGRATIKFGFRRYNRYVKAGHYDLASMTSCGIHWDHEGWVRAPYKKAFIID</sequence>
<name>A0ABY7JUT3_9ACTN</name>
<proteinExistence type="predicted"/>
<reference evidence="1" key="1">
    <citation type="submission" date="2022-05" db="EMBL/GenBank/DDBJ databases">
        <title>Jatrophihabitans sp. SB3-54 whole genome sequence.</title>
        <authorList>
            <person name="Suh M.K."/>
            <person name="Eom M.K."/>
            <person name="Kim J.S."/>
            <person name="Kim H.S."/>
            <person name="Do H.E."/>
            <person name="Shin Y.K."/>
            <person name="Lee J.-S."/>
        </authorList>
    </citation>
    <scope>NUCLEOTIDE SEQUENCE</scope>
    <source>
        <strain evidence="1">SB3-54</strain>
    </source>
</reference>
<gene>
    <name evidence="1" type="ORF">M6B22_16470</name>
</gene>
<evidence type="ECO:0000313" key="2">
    <source>
        <dbReference type="Proteomes" id="UP001164693"/>
    </source>
</evidence>
<keyword evidence="2" id="KW-1185">Reference proteome</keyword>
<dbReference type="Proteomes" id="UP001164693">
    <property type="component" value="Chromosome"/>
</dbReference>
<accession>A0ABY7JUT3</accession>